<dbReference type="KEGG" id="aas:Aasi_1621"/>
<name>C3L4L7_AMOA5</name>
<reference evidence="1 2" key="1">
    <citation type="journal article" date="2010" name="J. Bacteriol.">
        <title>The genome of the amoeba symbiont 'Candidatus Amoebophilus asiaticus' reveals common mechanisms for host cell interaction among amoeba-associated bacteria.</title>
        <authorList>
            <person name="Schmitz-Esser S."/>
            <person name="Tischler P."/>
            <person name="Arnold R."/>
            <person name="Montanaro J."/>
            <person name="Wagner M."/>
            <person name="Rattei T."/>
            <person name="Horn M."/>
        </authorList>
    </citation>
    <scope>NUCLEOTIDE SEQUENCE [LARGE SCALE GENOMIC DNA]</scope>
    <source>
        <strain evidence="1 2">5a2</strain>
    </source>
</reference>
<evidence type="ECO:0000313" key="2">
    <source>
        <dbReference type="Proteomes" id="UP000001227"/>
    </source>
</evidence>
<keyword evidence="2" id="KW-1185">Reference proteome</keyword>
<evidence type="ECO:0000313" key="1">
    <source>
        <dbReference type="EMBL" id="ACP20935.1"/>
    </source>
</evidence>
<dbReference type="STRING" id="452471.Aasi_1621"/>
<gene>
    <name evidence="1" type="ordered locus">Aasi_1621</name>
</gene>
<dbReference type="EMBL" id="CP001102">
    <property type="protein sequence ID" value="ACP20935.1"/>
    <property type="molecule type" value="Genomic_DNA"/>
</dbReference>
<protein>
    <submittedName>
        <fullName evidence="1">Uncharacterized protein</fullName>
    </submittedName>
</protein>
<organism evidence="1 2">
    <name type="scientific">Amoebophilus asiaticus (strain 5a2)</name>
    <dbReference type="NCBI Taxonomy" id="452471"/>
    <lineage>
        <taxon>Bacteria</taxon>
        <taxon>Pseudomonadati</taxon>
        <taxon>Bacteroidota</taxon>
        <taxon>Cytophagia</taxon>
        <taxon>Cytophagales</taxon>
        <taxon>Amoebophilaceae</taxon>
        <taxon>Candidatus Amoebophilus</taxon>
    </lineage>
</organism>
<accession>C3L4L7</accession>
<sequence>MGKPKTYQKRKKEWAYADFFVAMSRASSLCIASDDSSLIGISDSDCGIVVFQPCR</sequence>
<dbReference type="HOGENOM" id="CLU_3021667_0_0_10"/>
<dbReference type="AlphaFoldDB" id="C3L4L7"/>
<proteinExistence type="predicted"/>
<dbReference type="Proteomes" id="UP000001227">
    <property type="component" value="Chromosome"/>
</dbReference>